<protein>
    <submittedName>
        <fullName evidence="3">NAD-binding protein</fullName>
    </submittedName>
</protein>
<comment type="caution">
    <text evidence="3">The sequence shown here is derived from an EMBL/GenBank/DDBJ whole genome shotgun (WGS) entry which is preliminary data.</text>
</comment>
<evidence type="ECO:0000256" key="1">
    <source>
        <dbReference type="SAM" id="Phobius"/>
    </source>
</evidence>
<keyword evidence="1" id="KW-0472">Membrane</keyword>
<name>A0A8J7A7Z3_9CYAN</name>
<dbReference type="EMBL" id="JADEXG010000020">
    <property type="protein sequence ID" value="MBE9077710.1"/>
    <property type="molecule type" value="Genomic_DNA"/>
</dbReference>
<dbReference type="PROSITE" id="PS51201">
    <property type="entry name" value="RCK_N"/>
    <property type="match status" value="1"/>
</dbReference>
<organism evidence="3 4">
    <name type="scientific">Vasconcelosia minhoensis LEGE 07310</name>
    <dbReference type="NCBI Taxonomy" id="915328"/>
    <lineage>
        <taxon>Bacteria</taxon>
        <taxon>Bacillati</taxon>
        <taxon>Cyanobacteriota</taxon>
        <taxon>Cyanophyceae</taxon>
        <taxon>Nodosilineales</taxon>
        <taxon>Cymatolegaceae</taxon>
        <taxon>Vasconcelosia</taxon>
        <taxon>Vasconcelosia minhoensis</taxon>
    </lineage>
</organism>
<proteinExistence type="predicted"/>
<dbReference type="Gene3D" id="3.40.50.720">
    <property type="entry name" value="NAD(P)-binding Rossmann-like Domain"/>
    <property type="match status" value="2"/>
</dbReference>
<feature type="transmembrane region" description="Helical" evidence="1">
    <location>
        <begin position="238"/>
        <end position="257"/>
    </location>
</feature>
<feature type="transmembrane region" description="Helical" evidence="1">
    <location>
        <begin position="263"/>
        <end position="281"/>
    </location>
</feature>
<feature type="transmembrane region" description="Helical" evidence="1">
    <location>
        <begin position="293"/>
        <end position="315"/>
    </location>
</feature>
<feature type="domain" description="RCK N-terminal" evidence="2">
    <location>
        <begin position="336"/>
        <end position="455"/>
    </location>
</feature>
<dbReference type="Gene3D" id="1.10.287.70">
    <property type="match status" value="1"/>
</dbReference>
<evidence type="ECO:0000313" key="3">
    <source>
        <dbReference type="EMBL" id="MBE9077710.1"/>
    </source>
</evidence>
<dbReference type="InterPro" id="IPR036291">
    <property type="entry name" value="NAD(P)-bd_dom_sf"/>
</dbReference>
<dbReference type="PANTHER" id="PTHR43833:SF11">
    <property type="entry name" value="VOLTAGE-GATED POTASSIUM CHANNEL KCH"/>
    <property type="match status" value="1"/>
</dbReference>
<evidence type="ECO:0000313" key="4">
    <source>
        <dbReference type="Proteomes" id="UP000636505"/>
    </source>
</evidence>
<dbReference type="Pfam" id="PF02254">
    <property type="entry name" value="TrkA_N"/>
    <property type="match status" value="2"/>
</dbReference>
<keyword evidence="1" id="KW-1133">Transmembrane helix</keyword>
<sequence length="579" mass="63678">MQPQVIVCGLGRTGYRIFCLLREQGVRVAGISDRAMPHEADGDIVVGDSRIEQTLVQAEIYAAQTLVLASADDSINLAVLTQARLLNPRIRIINRLFNNQLGIRLDQTLPDHISMSVAALIAPIFAFAAMGNRAIGQLQIFDQIWPIIEEEITEQHPWRGRLITDIWEDLTRIYIAYQPAQGSTNLGAAIREGKVLQPGDMLILAQQPTVRRSQRSLKQSLRRFSSGIIQFRRRSRSVLLVLLALLVTIGVATTTYVSNETGTSVIDALYFSVGMITGAGGQEKVAENATAAIKLFTAIMMLVGAGVVGICYALLNDFILGTHLQHIWTVTRYPQSRHCIVCGLGGVGIRIVDQLKSLGDELIAIEHNPNGRFLGAARSRHIPIIIGDASVPETLQTANIEQADALLAVTSNDSINLEIAITAKSIAPSLPVFVRVHDPHFARQIQQVFEFDMVMSPTELAAPAFAAAAISGRIFGDCMTREGLWVAIATLITPNHPFHNRVLKEAAATEQFSPLYAEVKTKRVHGQALLEMVMLSDTVLYLMMPANRWENLWASRSERVLPITSENRLSPRPNLEIAE</sequence>
<dbReference type="SUPFAM" id="SSF51735">
    <property type="entry name" value="NAD(P)-binding Rossmann-fold domains"/>
    <property type="match status" value="2"/>
</dbReference>
<feature type="transmembrane region" description="Helical" evidence="1">
    <location>
        <begin position="113"/>
        <end position="131"/>
    </location>
</feature>
<dbReference type="GO" id="GO:0006813">
    <property type="term" value="P:potassium ion transport"/>
    <property type="evidence" value="ECO:0007669"/>
    <property type="project" value="InterPro"/>
</dbReference>
<dbReference type="InterPro" id="IPR050721">
    <property type="entry name" value="Trk_Ktr_HKT_K-transport"/>
</dbReference>
<keyword evidence="1" id="KW-0812">Transmembrane</keyword>
<gene>
    <name evidence="3" type="ORF">IQ241_10445</name>
</gene>
<dbReference type="SUPFAM" id="SSF81324">
    <property type="entry name" value="Voltage-gated potassium channels"/>
    <property type="match status" value="1"/>
</dbReference>
<dbReference type="RefSeq" id="WP_193906751.1">
    <property type="nucleotide sequence ID" value="NZ_JADEXG010000020.1"/>
</dbReference>
<accession>A0A8J7A7Z3</accession>
<dbReference type="AlphaFoldDB" id="A0A8J7A7Z3"/>
<dbReference type="InterPro" id="IPR003148">
    <property type="entry name" value="RCK_N"/>
</dbReference>
<reference evidence="3" key="1">
    <citation type="submission" date="2020-10" db="EMBL/GenBank/DDBJ databases">
        <authorList>
            <person name="Castelo-Branco R."/>
            <person name="Eusebio N."/>
            <person name="Adriana R."/>
            <person name="Vieira A."/>
            <person name="Brugerolle De Fraissinette N."/>
            <person name="Rezende De Castro R."/>
            <person name="Schneider M.P."/>
            <person name="Vasconcelos V."/>
            <person name="Leao P.N."/>
        </authorList>
    </citation>
    <scope>NUCLEOTIDE SEQUENCE</scope>
    <source>
        <strain evidence="3">LEGE 07310</strain>
    </source>
</reference>
<evidence type="ECO:0000259" key="2">
    <source>
        <dbReference type="PROSITE" id="PS51201"/>
    </source>
</evidence>
<dbReference type="PANTHER" id="PTHR43833">
    <property type="entry name" value="POTASSIUM CHANNEL PROTEIN 2-RELATED-RELATED"/>
    <property type="match status" value="1"/>
</dbReference>
<keyword evidence="4" id="KW-1185">Reference proteome</keyword>
<dbReference type="Proteomes" id="UP000636505">
    <property type="component" value="Unassembled WGS sequence"/>
</dbReference>